<reference evidence="3 4" key="1">
    <citation type="submission" date="2020-08" db="EMBL/GenBank/DDBJ databases">
        <title>Genemic of Streptomyces polyaspartic.</title>
        <authorList>
            <person name="Liu W."/>
        </authorList>
    </citation>
    <scope>NUCLEOTIDE SEQUENCE [LARGE SCALE GENOMIC DNA]</scope>
    <source>
        <strain evidence="3 4">TRM66268-LWL</strain>
    </source>
</reference>
<feature type="compositionally biased region" description="Polar residues" evidence="1">
    <location>
        <begin position="221"/>
        <end position="232"/>
    </location>
</feature>
<proteinExistence type="predicted"/>
<dbReference type="RefSeq" id="WP_187817643.1">
    <property type="nucleotide sequence ID" value="NZ_JACTVJ010000018.1"/>
</dbReference>
<dbReference type="Proteomes" id="UP000642284">
    <property type="component" value="Unassembled WGS sequence"/>
</dbReference>
<evidence type="ECO:0000313" key="3">
    <source>
        <dbReference type="EMBL" id="MBC9717207.1"/>
    </source>
</evidence>
<comment type="caution">
    <text evidence="3">The sequence shown here is derived from an EMBL/GenBank/DDBJ whole genome shotgun (WGS) entry which is preliminary data.</text>
</comment>
<evidence type="ECO:0000256" key="1">
    <source>
        <dbReference type="SAM" id="MobiDB-lite"/>
    </source>
</evidence>
<feature type="signal peptide" evidence="2">
    <location>
        <begin position="1"/>
        <end position="25"/>
    </location>
</feature>
<accession>A0ABR7SRJ0</accession>
<organism evidence="3 4">
    <name type="scientific">Streptomyces polyasparticus</name>
    <dbReference type="NCBI Taxonomy" id="2767826"/>
    <lineage>
        <taxon>Bacteria</taxon>
        <taxon>Bacillati</taxon>
        <taxon>Actinomycetota</taxon>
        <taxon>Actinomycetes</taxon>
        <taxon>Kitasatosporales</taxon>
        <taxon>Streptomycetaceae</taxon>
        <taxon>Streptomyces</taxon>
    </lineage>
</organism>
<keyword evidence="2" id="KW-0732">Signal</keyword>
<dbReference type="EMBL" id="JACTVJ010000018">
    <property type="protein sequence ID" value="MBC9717207.1"/>
    <property type="molecule type" value="Genomic_DNA"/>
</dbReference>
<gene>
    <name evidence="3" type="ORF">H9Y04_32235</name>
</gene>
<name>A0ABR7SRJ0_9ACTN</name>
<feature type="region of interest" description="Disordered" evidence="1">
    <location>
        <begin position="211"/>
        <end position="232"/>
    </location>
</feature>
<feature type="chain" id="PRO_5046815981" evidence="2">
    <location>
        <begin position="26"/>
        <end position="232"/>
    </location>
</feature>
<protein>
    <submittedName>
        <fullName evidence="3">Uncharacterized protein</fullName>
    </submittedName>
</protein>
<evidence type="ECO:0000313" key="4">
    <source>
        <dbReference type="Proteomes" id="UP000642284"/>
    </source>
</evidence>
<sequence>MRVRVRAAAVAAAALLGLAFPLALAPEASAKEAYSALVDSASTDVTRVFPAGDAALTELERYIPATEPRGNATPPHLEKGVRPDTRGQITVLWHTAGMPTLTSYAIMPDYAGPGEAWMRYVQFNETQYPPGAKARWQAAPDALMTYLEQIGVYDPSAGAASDGKGDDALAATTAARNADSWQIGWWWVGPGILAGAFIALSLRPTTLGLIPGRAERPRSRVSPSGTGSERVS</sequence>
<evidence type="ECO:0000256" key="2">
    <source>
        <dbReference type="SAM" id="SignalP"/>
    </source>
</evidence>
<keyword evidence="4" id="KW-1185">Reference proteome</keyword>